<protein>
    <submittedName>
        <fullName evidence="2">Uncharacterized protein</fullName>
    </submittedName>
</protein>
<sequence>MRVWVLWSGLPKQRCHCAYGDMHCNSVTGFCVKLGALEAEGYSCEIEGKPSYKCYYVNLEIHTQVQMSLNMCSGSCIEARDKCIEQTATVSHCPLGTYGTKCKNVCHCAENDYCDFISGRCYLGCENGWEGPTCGTCRRGRYGDNCERICHCRDGHDDCDEHGFCMSGCEPGWSGFTCQIKCIPGRFGPNCAETCRCPGYLFSVCDRVTGECRRQNEPNVHHIDRPHVIEKVSRILFLL</sequence>
<dbReference type="Gene3D" id="2.170.300.10">
    <property type="entry name" value="Tie2 ligand-binding domain superfamily"/>
    <property type="match status" value="2"/>
</dbReference>
<dbReference type="PANTHER" id="PTHR24043">
    <property type="entry name" value="SCAVENGER RECEPTOR CLASS F"/>
    <property type="match status" value="1"/>
</dbReference>
<dbReference type="AlphaFoldDB" id="A0AAV4QI07"/>
<dbReference type="PANTHER" id="PTHR24043:SF8">
    <property type="entry name" value="EGF-LIKE DOMAIN-CONTAINING PROTEIN"/>
    <property type="match status" value="1"/>
</dbReference>
<dbReference type="EMBL" id="BPLR01006268">
    <property type="protein sequence ID" value="GIY08566.1"/>
    <property type="molecule type" value="Genomic_DNA"/>
</dbReference>
<evidence type="ECO:0000313" key="2">
    <source>
        <dbReference type="EMBL" id="GIY08566.1"/>
    </source>
</evidence>
<keyword evidence="3" id="KW-1185">Reference proteome</keyword>
<accession>A0AAV4QI07</accession>
<evidence type="ECO:0000256" key="1">
    <source>
        <dbReference type="ARBA" id="ARBA00022536"/>
    </source>
</evidence>
<organism evidence="2 3">
    <name type="scientific">Caerostris extrusa</name>
    <name type="common">Bark spider</name>
    <name type="synonym">Caerostris bankana</name>
    <dbReference type="NCBI Taxonomy" id="172846"/>
    <lineage>
        <taxon>Eukaryota</taxon>
        <taxon>Metazoa</taxon>
        <taxon>Ecdysozoa</taxon>
        <taxon>Arthropoda</taxon>
        <taxon>Chelicerata</taxon>
        <taxon>Arachnida</taxon>
        <taxon>Araneae</taxon>
        <taxon>Araneomorphae</taxon>
        <taxon>Entelegynae</taxon>
        <taxon>Araneoidea</taxon>
        <taxon>Araneidae</taxon>
        <taxon>Caerostris</taxon>
    </lineage>
</organism>
<gene>
    <name evidence="2" type="ORF">CEXT_349311</name>
</gene>
<keyword evidence="1" id="KW-0245">EGF-like domain</keyword>
<proteinExistence type="predicted"/>
<reference evidence="2 3" key="1">
    <citation type="submission" date="2021-06" db="EMBL/GenBank/DDBJ databases">
        <title>Caerostris extrusa draft genome.</title>
        <authorList>
            <person name="Kono N."/>
            <person name="Arakawa K."/>
        </authorList>
    </citation>
    <scope>NUCLEOTIDE SEQUENCE [LARGE SCALE GENOMIC DNA]</scope>
</reference>
<dbReference type="Proteomes" id="UP001054945">
    <property type="component" value="Unassembled WGS sequence"/>
</dbReference>
<evidence type="ECO:0000313" key="3">
    <source>
        <dbReference type="Proteomes" id="UP001054945"/>
    </source>
</evidence>
<dbReference type="GO" id="GO:0005044">
    <property type="term" value="F:scavenger receptor activity"/>
    <property type="evidence" value="ECO:0007669"/>
    <property type="project" value="InterPro"/>
</dbReference>
<name>A0AAV4QI07_CAEEX</name>
<comment type="caution">
    <text evidence="2">The sequence shown here is derived from an EMBL/GenBank/DDBJ whole genome shotgun (WGS) entry which is preliminary data.</text>
</comment>
<dbReference type="InterPro" id="IPR042635">
    <property type="entry name" value="MEGF10/SREC1/2-like"/>
</dbReference>